<evidence type="ECO:0000313" key="8">
    <source>
        <dbReference type="EMBL" id="SNR94808.1"/>
    </source>
</evidence>
<protein>
    <submittedName>
        <fullName evidence="8">ABC-2 type transport system permease protein/fluoroquinolone transport system permease protein</fullName>
    </submittedName>
</protein>
<evidence type="ECO:0000256" key="3">
    <source>
        <dbReference type="ARBA" id="ARBA00022692"/>
    </source>
</evidence>
<gene>
    <name evidence="8" type="ORF">SAMN05446037_100227</name>
</gene>
<dbReference type="GO" id="GO:0140359">
    <property type="term" value="F:ABC-type transporter activity"/>
    <property type="evidence" value="ECO:0007669"/>
    <property type="project" value="InterPro"/>
</dbReference>
<evidence type="ECO:0000256" key="2">
    <source>
        <dbReference type="ARBA" id="ARBA00022475"/>
    </source>
</evidence>
<proteinExistence type="predicted"/>
<reference evidence="8 9" key="1">
    <citation type="submission" date="2017-06" db="EMBL/GenBank/DDBJ databases">
        <authorList>
            <person name="Kim H.J."/>
            <person name="Triplett B.A."/>
        </authorList>
    </citation>
    <scope>NUCLEOTIDE SEQUENCE [LARGE SCALE GENOMIC DNA]</scope>
    <source>
        <strain evidence="8 9">SCA</strain>
    </source>
</reference>
<keyword evidence="2" id="KW-1003">Cell membrane</keyword>
<feature type="transmembrane region" description="Helical" evidence="6">
    <location>
        <begin position="320"/>
        <end position="339"/>
    </location>
</feature>
<organism evidence="8 9">
    <name type="scientific">Anaerovirgula multivorans</name>
    <dbReference type="NCBI Taxonomy" id="312168"/>
    <lineage>
        <taxon>Bacteria</taxon>
        <taxon>Bacillati</taxon>
        <taxon>Bacillota</taxon>
        <taxon>Clostridia</taxon>
        <taxon>Peptostreptococcales</taxon>
        <taxon>Natronincolaceae</taxon>
        <taxon>Anaerovirgula</taxon>
    </lineage>
</organism>
<keyword evidence="5 6" id="KW-0472">Membrane</keyword>
<evidence type="ECO:0000256" key="1">
    <source>
        <dbReference type="ARBA" id="ARBA00004651"/>
    </source>
</evidence>
<keyword evidence="9" id="KW-1185">Reference proteome</keyword>
<dbReference type="InterPro" id="IPR051449">
    <property type="entry name" value="ABC-2_transporter_component"/>
</dbReference>
<keyword evidence="3 6" id="KW-0812">Transmembrane</keyword>
<dbReference type="Pfam" id="PF12698">
    <property type="entry name" value="ABC2_membrane_3"/>
    <property type="match status" value="1"/>
</dbReference>
<evidence type="ECO:0000256" key="5">
    <source>
        <dbReference type="ARBA" id="ARBA00023136"/>
    </source>
</evidence>
<feature type="transmembrane region" description="Helical" evidence="6">
    <location>
        <begin position="236"/>
        <end position="258"/>
    </location>
</feature>
<feature type="transmembrane region" description="Helical" evidence="6">
    <location>
        <begin position="160"/>
        <end position="183"/>
    </location>
</feature>
<sequence>MLARFTNLIKQDLTVTFRNYFHYAIILLAILMIVVINLIVPESVKLTPNEVFYDGTEEKTLQQFLLQEGLEESQLFPSKEALFQEVEEEDNTIGIIMEGDLENPKFTILYQGRESVEIINLLSVTIEEALNRMRGVEATPGYRVEYLRSQAEPIPFNKSLVPMMLVLEPVMLGFILIAVMIFQEKEEGSLRAYRVSPAGTMQYILSKVAVITLLALLYSGLLLLFTMGLDVNYLKVLLMIILSNFLITLIGLSISVFFKNLEEFLFVAVLILAILGLPMVSYFTPTFTPDFITWLPSYSMLFGIREIIFPTGKQHYVTALQWGLILQALIMLAVSYWVVHKQLMKEGK</sequence>
<feature type="domain" description="ABC-2 type transporter transmembrane" evidence="7">
    <location>
        <begin position="25"/>
        <end position="335"/>
    </location>
</feature>
<evidence type="ECO:0000313" key="9">
    <source>
        <dbReference type="Proteomes" id="UP000198304"/>
    </source>
</evidence>
<dbReference type="PANTHER" id="PTHR30294">
    <property type="entry name" value="MEMBRANE COMPONENT OF ABC TRANSPORTER YHHJ-RELATED"/>
    <property type="match status" value="1"/>
</dbReference>
<evidence type="ECO:0000259" key="7">
    <source>
        <dbReference type="Pfam" id="PF12698"/>
    </source>
</evidence>
<dbReference type="PANTHER" id="PTHR30294:SF29">
    <property type="entry name" value="MULTIDRUG ABC TRANSPORTER PERMEASE YBHS-RELATED"/>
    <property type="match status" value="1"/>
</dbReference>
<accession>A0A239AIG1</accession>
<dbReference type="AlphaFoldDB" id="A0A239AIG1"/>
<feature type="transmembrane region" description="Helical" evidence="6">
    <location>
        <begin position="203"/>
        <end position="224"/>
    </location>
</feature>
<evidence type="ECO:0000256" key="4">
    <source>
        <dbReference type="ARBA" id="ARBA00022989"/>
    </source>
</evidence>
<comment type="subcellular location">
    <subcellularLocation>
        <location evidence="1">Cell membrane</location>
        <topology evidence="1">Multi-pass membrane protein</topology>
    </subcellularLocation>
</comment>
<keyword evidence="4 6" id="KW-1133">Transmembrane helix</keyword>
<dbReference type="InterPro" id="IPR013525">
    <property type="entry name" value="ABC2_TM"/>
</dbReference>
<dbReference type="OrthoDB" id="1710957at2"/>
<feature type="transmembrane region" description="Helical" evidence="6">
    <location>
        <begin position="264"/>
        <end position="284"/>
    </location>
</feature>
<evidence type="ECO:0000256" key="6">
    <source>
        <dbReference type="SAM" id="Phobius"/>
    </source>
</evidence>
<dbReference type="EMBL" id="FZOJ01000002">
    <property type="protein sequence ID" value="SNR94808.1"/>
    <property type="molecule type" value="Genomic_DNA"/>
</dbReference>
<name>A0A239AIG1_9FIRM</name>
<feature type="transmembrane region" description="Helical" evidence="6">
    <location>
        <begin position="20"/>
        <end position="40"/>
    </location>
</feature>
<dbReference type="Proteomes" id="UP000198304">
    <property type="component" value="Unassembled WGS sequence"/>
</dbReference>
<dbReference type="GO" id="GO:0005886">
    <property type="term" value="C:plasma membrane"/>
    <property type="evidence" value="ECO:0007669"/>
    <property type="project" value="UniProtKB-SubCell"/>
</dbReference>
<dbReference type="RefSeq" id="WP_089281237.1">
    <property type="nucleotide sequence ID" value="NZ_FZOJ01000002.1"/>
</dbReference>